<evidence type="ECO:0000256" key="14">
    <source>
        <dbReference type="ARBA" id="ARBA00038036"/>
    </source>
</evidence>
<keyword evidence="10 16" id="KW-0418">Kinase</keyword>
<dbReference type="RefSeq" id="WP_122015549.1">
    <property type="nucleotide sequence ID" value="NZ_CP033169.1"/>
</dbReference>
<comment type="subcellular location">
    <subcellularLocation>
        <location evidence="3 16">Cytoplasm</location>
    </subcellularLocation>
</comment>
<dbReference type="EC" id="2.7.1.33" evidence="6 16"/>
<dbReference type="GO" id="GO:0046872">
    <property type="term" value="F:metal ion binding"/>
    <property type="evidence" value="ECO:0007669"/>
    <property type="project" value="UniProtKB-KW"/>
</dbReference>
<evidence type="ECO:0000256" key="3">
    <source>
        <dbReference type="ARBA" id="ARBA00004496"/>
    </source>
</evidence>
<comment type="subunit">
    <text evidence="5 16">Homodimer.</text>
</comment>
<name>A0A3G2R8V4_9FIRM</name>
<keyword evidence="12 16" id="KW-0630">Potassium</keyword>
<comment type="catalytic activity">
    <reaction evidence="1 16">
        <text>(R)-pantothenate + ATP = (R)-4'-phosphopantothenate + ADP + H(+)</text>
        <dbReference type="Rhea" id="RHEA:16373"/>
        <dbReference type="ChEBI" id="CHEBI:10986"/>
        <dbReference type="ChEBI" id="CHEBI:15378"/>
        <dbReference type="ChEBI" id="CHEBI:29032"/>
        <dbReference type="ChEBI" id="CHEBI:30616"/>
        <dbReference type="ChEBI" id="CHEBI:456216"/>
        <dbReference type="EC" id="2.7.1.33"/>
    </reaction>
</comment>
<keyword evidence="16" id="KW-0479">Metal-binding</keyword>
<dbReference type="PANTHER" id="PTHR34265:SF1">
    <property type="entry name" value="TYPE III PANTOTHENATE KINASE"/>
    <property type="match status" value="1"/>
</dbReference>
<feature type="binding site" evidence="16">
    <location>
        <position position="129"/>
    </location>
    <ligand>
        <name>K(+)</name>
        <dbReference type="ChEBI" id="CHEBI:29103"/>
    </ligand>
</feature>
<dbReference type="NCBIfam" id="NF009847">
    <property type="entry name" value="PRK13318.1-5"/>
    <property type="match status" value="1"/>
</dbReference>
<evidence type="ECO:0000256" key="12">
    <source>
        <dbReference type="ARBA" id="ARBA00022958"/>
    </source>
</evidence>
<evidence type="ECO:0000256" key="5">
    <source>
        <dbReference type="ARBA" id="ARBA00011738"/>
    </source>
</evidence>
<evidence type="ECO:0000256" key="9">
    <source>
        <dbReference type="ARBA" id="ARBA00022741"/>
    </source>
</evidence>
<evidence type="ECO:0000256" key="11">
    <source>
        <dbReference type="ARBA" id="ARBA00022840"/>
    </source>
</evidence>
<proteinExistence type="inferred from homology"/>
<evidence type="ECO:0000256" key="13">
    <source>
        <dbReference type="ARBA" id="ARBA00022993"/>
    </source>
</evidence>
<feature type="binding site" evidence="16">
    <location>
        <begin position="6"/>
        <end position="13"/>
    </location>
    <ligand>
        <name>ATP</name>
        <dbReference type="ChEBI" id="CHEBI:30616"/>
    </ligand>
</feature>
<comment type="cofactor">
    <cofactor evidence="2">
        <name>K(+)</name>
        <dbReference type="ChEBI" id="CHEBI:29103"/>
    </cofactor>
</comment>
<keyword evidence="8 16" id="KW-0808">Transferase</keyword>
<dbReference type="HAMAP" id="MF_01274">
    <property type="entry name" value="Pantothen_kinase_3"/>
    <property type="match status" value="1"/>
</dbReference>
<comment type="function">
    <text evidence="16">Catalyzes the phosphorylation of pantothenate (Pan), the first step in CoA biosynthesis.</text>
</comment>
<dbReference type="Pfam" id="PF03309">
    <property type="entry name" value="Pan_kinase"/>
    <property type="match status" value="1"/>
</dbReference>
<dbReference type="CDD" id="cd24015">
    <property type="entry name" value="ASKHA_NBD_PanK-III"/>
    <property type="match status" value="1"/>
</dbReference>
<comment type="cofactor">
    <cofactor evidence="16">
        <name>NH4(+)</name>
        <dbReference type="ChEBI" id="CHEBI:28938"/>
    </cofactor>
    <cofactor evidence="16">
        <name>K(+)</name>
        <dbReference type="ChEBI" id="CHEBI:29103"/>
    </cofactor>
    <text evidence="16">A monovalent cation. Ammonium or potassium.</text>
</comment>
<evidence type="ECO:0000256" key="10">
    <source>
        <dbReference type="ARBA" id="ARBA00022777"/>
    </source>
</evidence>
<feature type="binding site" evidence="16">
    <location>
        <position position="184"/>
    </location>
    <ligand>
        <name>substrate</name>
    </ligand>
</feature>
<keyword evidence="9 16" id="KW-0547">Nucleotide-binding</keyword>
<dbReference type="GO" id="GO:0015937">
    <property type="term" value="P:coenzyme A biosynthetic process"/>
    <property type="evidence" value="ECO:0007669"/>
    <property type="project" value="UniProtKB-UniRule"/>
</dbReference>
<dbReference type="NCBIfam" id="TIGR00671">
    <property type="entry name" value="baf"/>
    <property type="match status" value="1"/>
</dbReference>
<feature type="binding site" evidence="16">
    <location>
        <position position="132"/>
    </location>
    <ligand>
        <name>ATP</name>
        <dbReference type="ChEBI" id="CHEBI:30616"/>
    </ligand>
</feature>
<evidence type="ECO:0000256" key="1">
    <source>
        <dbReference type="ARBA" id="ARBA00001206"/>
    </source>
</evidence>
<dbReference type="KEGG" id="bacg:D2962_15820"/>
<dbReference type="NCBIfam" id="NF009848">
    <property type="entry name" value="PRK13318.1-6"/>
    <property type="match status" value="1"/>
</dbReference>
<evidence type="ECO:0000256" key="2">
    <source>
        <dbReference type="ARBA" id="ARBA00001958"/>
    </source>
</evidence>
<evidence type="ECO:0000313" key="17">
    <source>
        <dbReference type="EMBL" id="AYO31876.1"/>
    </source>
</evidence>
<reference evidence="17 18" key="1">
    <citation type="submission" date="2018-10" db="EMBL/GenBank/DDBJ databases">
        <authorList>
            <person name="Zhang X."/>
        </authorList>
    </citation>
    <scope>NUCLEOTIDE SEQUENCE [LARGE SCALE GENOMIC DNA]</scope>
    <source>
        <strain evidence="17 18">SK-G1</strain>
    </source>
</reference>
<keyword evidence="7 16" id="KW-0963">Cytoplasm</keyword>
<dbReference type="Proteomes" id="UP000280960">
    <property type="component" value="Chromosome"/>
</dbReference>
<comment type="pathway">
    <text evidence="4 16">Cofactor biosynthesis; coenzyme A biosynthesis; CoA from (R)-pantothenate: step 1/5.</text>
</comment>
<evidence type="ECO:0000256" key="6">
    <source>
        <dbReference type="ARBA" id="ARBA00012102"/>
    </source>
</evidence>
<accession>A0A3G2R8V4</accession>
<dbReference type="Gene3D" id="3.30.420.40">
    <property type="match status" value="2"/>
</dbReference>
<dbReference type="InterPro" id="IPR004619">
    <property type="entry name" value="Type_III_PanK"/>
</dbReference>
<dbReference type="GO" id="GO:0004594">
    <property type="term" value="F:pantothenate kinase activity"/>
    <property type="evidence" value="ECO:0007669"/>
    <property type="project" value="UniProtKB-UniRule"/>
</dbReference>
<dbReference type="EMBL" id="CP033169">
    <property type="protein sequence ID" value="AYO31876.1"/>
    <property type="molecule type" value="Genomic_DNA"/>
</dbReference>
<dbReference type="SUPFAM" id="SSF53067">
    <property type="entry name" value="Actin-like ATPase domain"/>
    <property type="match status" value="2"/>
</dbReference>
<evidence type="ECO:0000256" key="8">
    <source>
        <dbReference type="ARBA" id="ARBA00022679"/>
    </source>
</evidence>
<dbReference type="GO" id="GO:0005737">
    <property type="term" value="C:cytoplasm"/>
    <property type="evidence" value="ECO:0007669"/>
    <property type="project" value="UniProtKB-SubCell"/>
</dbReference>
<feature type="binding site" evidence="16">
    <location>
        <position position="100"/>
    </location>
    <ligand>
        <name>substrate</name>
    </ligand>
</feature>
<evidence type="ECO:0000313" key="18">
    <source>
        <dbReference type="Proteomes" id="UP000280960"/>
    </source>
</evidence>
<evidence type="ECO:0000256" key="7">
    <source>
        <dbReference type="ARBA" id="ARBA00022490"/>
    </source>
</evidence>
<keyword evidence="13 16" id="KW-0173">Coenzyme A biosynthesis</keyword>
<feature type="binding site" evidence="16">
    <location>
        <begin position="107"/>
        <end position="110"/>
    </location>
    <ligand>
        <name>substrate</name>
    </ligand>
</feature>
<dbReference type="GO" id="GO:0005524">
    <property type="term" value="F:ATP binding"/>
    <property type="evidence" value="ECO:0007669"/>
    <property type="project" value="UniProtKB-UniRule"/>
</dbReference>
<dbReference type="AlphaFoldDB" id="A0A3G2R8V4"/>
<evidence type="ECO:0000256" key="4">
    <source>
        <dbReference type="ARBA" id="ARBA00005225"/>
    </source>
</evidence>
<gene>
    <name evidence="16" type="primary">coaX</name>
    <name evidence="17" type="ORF">D2962_15820</name>
</gene>
<evidence type="ECO:0000256" key="16">
    <source>
        <dbReference type="HAMAP-Rule" id="MF_01274"/>
    </source>
</evidence>
<dbReference type="UniPathway" id="UPA00241">
    <property type="reaction ID" value="UER00352"/>
</dbReference>
<sequence>MLLAVDVGNTNIVFGIYDGKDLVASWRMATHREQTEDEYGIMLKSLLRDAGIELQKINGAIISSVVPTITPVLERMCARYFSIKALVVGPGIKTGINIKYENPREVGADRIVNAVAAYYKYGGPVIIVDFGTATTFDAVTAGLDYLGGAIAPGIGISTEALFKSAARLYRVEIARPDKIIGRNTAASMQAGIFYGYVGLVDNIVERMKREMGGGRIFTVATGGLAPLICSETRTIDEVDIMLTLDGLRLLYEKNDETTEGKL</sequence>
<keyword evidence="18" id="KW-1185">Reference proteome</keyword>
<feature type="active site" description="Proton acceptor" evidence="16">
    <location>
        <position position="109"/>
    </location>
</feature>
<comment type="similarity">
    <text evidence="14 16">Belongs to the type III pantothenate kinase family.</text>
</comment>
<keyword evidence="11 16" id="KW-0067">ATP-binding</keyword>
<dbReference type="NCBIfam" id="NF009855">
    <property type="entry name" value="PRK13321.1"/>
    <property type="match status" value="1"/>
</dbReference>
<dbReference type="InterPro" id="IPR043129">
    <property type="entry name" value="ATPase_NBD"/>
</dbReference>
<dbReference type="PANTHER" id="PTHR34265">
    <property type="entry name" value="TYPE III PANTOTHENATE KINASE"/>
    <property type="match status" value="1"/>
</dbReference>
<protein>
    <recommendedName>
        <fullName evidence="15 16">Type III pantothenate kinase</fullName>
        <ecNumber evidence="6 16">2.7.1.33</ecNumber>
    </recommendedName>
    <alternativeName>
        <fullName evidence="16">PanK-III</fullName>
    </alternativeName>
    <alternativeName>
        <fullName evidence="16">Pantothenic acid kinase</fullName>
    </alternativeName>
</protein>
<organism evidence="17 18">
    <name type="scientific">Biomaibacter acetigenes</name>
    <dbReference type="NCBI Taxonomy" id="2316383"/>
    <lineage>
        <taxon>Bacteria</taxon>
        <taxon>Bacillati</taxon>
        <taxon>Bacillota</taxon>
        <taxon>Clostridia</taxon>
        <taxon>Thermosediminibacterales</taxon>
        <taxon>Tepidanaerobacteraceae</taxon>
        <taxon>Biomaibacter</taxon>
    </lineage>
</organism>
<evidence type="ECO:0000256" key="15">
    <source>
        <dbReference type="ARBA" id="ARBA00040883"/>
    </source>
</evidence>